<dbReference type="eggNOG" id="COG5001">
    <property type="taxonomic scope" value="Bacteria"/>
</dbReference>
<dbReference type="PANTHER" id="PTHR44757">
    <property type="entry name" value="DIGUANYLATE CYCLASE DGCP"/>
    <property type="match status" value="1"/>
</dbReference>
<dbReference type="NCBIfam" id="TIGR00254">
    <property type="entry name" value="GGDEF"/>
    <property type="match status" value="1"/>
</dbReference>
<dbReference type="InterPro" id="IPR029787">
    <property type="entry name" value="Nucleotide_cyclase"/>
</dbReference>
<dbReference type="RefSeq" id="WP_023361968.1">
    <property type="nucleotide sequence ID" value="NC_022657.1"/>
</dbReference>
<feature type="transmembrane region" description="Helical" evidence="1">
    <location>
        <begin position="253"/>
        <end position="272"/>
    </location>
</feature>
<feature type="transmembrane region" description="Helical" evidence="1">
    <location>
        <begin position="28"/>
        <end position="46"/>
    </location>
</feature>
<feature type="transmembrane region" description="Helical" evidence="1">
    <location>
        <begin position="212"/>
        <end position="232"/>
    </location>
</feature>
<dbReference type="InterPro" id="IPR000160">
    <property type="entry name" value="GGDEF_dom"/>
</dbReference>
<evidence type="ECO:0000313" key="5">
    <source>
        <dbReference type="Proteomes" id="UP000017746"/>
    </source>
</evidence>
<keyword evidence="1" id="KW-0812">Transmembrane</keyword>
<evidence type="ECO:0000259" key="3">
    <source>
        <dbReference type="PROSITE" id="PS50887"/>
    </source>
</evidence>
<feature type="domain" description="EAL" evidence="2">
    <location>
        <begin position="500"/>
        <end position="757"/>
    </location>
</feature>
<dbReference type="KEGG" id="afs:AFR_17345"/>
<dbReference type="CDD" id="cd01949">
    <property type="entry name" value="GGDEF"/>
    <property type="match status" value="1"/>
</dbReference>
<evidence type="ECO:0000259" key="2">
    <source>
        <dbReference type="PROSITE" id="PS50883"/>
    </source>
</evidence>
<reference evidence="4 5" key="1">
    <citation type="journal article" date="2014" name="J. Biotechnol.">
        <title>Complete genome sequence of the actinobacterium Actinoplanes friuliensis HAG 010964, producer of the lipopeptide antibiotic friulimycin.</title>
        <authorList>
            <person name="Ruckert C."/>
            <person name="Szczepanowski R."/>
            <person name="Albersmeier A."/>
            <person name="Goesmann A."/>
            <person name="Fischer N."/>
            <person name="Steinkamper A."/>
            <person name="Puhler A."/>
            <person name="Biener R."/>
            <person name="Schwartz D."/>
            <person name="Kalinowski J."/>
        </authorList>
    </citation>
    <scope>NUCLEOTIDE SEQUENCE [LARGE SCALE GENOMIC DNA]</scope>
    <source>
        <strain evidence="4 5">DSM 7358</strain>
    </source>
</reference>
<organism evidence="4 5">
    <name type="scientific">Actinoplanes friuliensis DSM 7358</name>
    <dbReference type="NCBI Taxonomy" id="1246995"/>
    <lineage>
        <taxon>Bacteria</taxon>
        <taxon>Bacillati</taxon>
        <taxon>Actinomycetota</taxon>
        <taxon>Actinomycetes</taxon>
        <taxon>Micromonosporales</taxon>
        <taxon>Micromonosporaceae</taxon>
        <taxon>Actinoplanes</taxon>
    </lineage>
</organism>
<evidence type="ECO:0000313" key="4">
    <source>
        <dbReference type="EMBL" id="AGZ41747.1"/>
    </source>
</evidence>
<dbReference type="EMBL" id="CP006272">
    <property type="protein sequence ID" value="AGZ41747.1"/>
    <property type="molecule type" value="Genomic_DNA"/>
</dbReference>
<dbReference type="PROSITE" id="PS50883">
    <property type="entry name" value="EAL"/>
    <property type="match status" value="1"/>
</dbReference>
<keyword evidence="5" id="KW-1185">Reference proteome</keyword>
<feature type="domain" description="GGDEF" evidence="3">
    <location>
        <begin position="360"/>
        <end position="491"/>
    </location>
</feature>
<dbReference type="InterPro" id="IPR035919">
    <property type="entry name" value="EAL_sf"/>
</dbReference>
<gene>
    <name evidence="4" type="ORF">AFR_17345</name>
</gene>
<dbReference type="PATRIC" id="fig|1246995.3.peg.3517"/>
<dbReference type="OrthoDB" id="3274397at2"/>
<keyword evidence="1" id="KW-0472">Membrane</keyword>
<dbReference type="SMART" id="SM00267">
    <property type="entry name" value="GGDEF"/>
    <property type="match status" value="1"/>
</dbReference>
<evidence type="ECO:0000256" key="1">
    <source>
        <dbReference type="SAM" id="Phobius"/>
    </source>
</evidence>
<feature type="transmembrane region" description="Helical" evidence="1">
    <location>
        <begin position="58"/>
        <end position="81"/>
    </location>
</feature>
<feature type="transmembrane region" description="Helical" evidence="1">
    <location>
        <begin position="186"/>
        <end position="206"/>
    </location>
</feature>
<dbReference type="SUPFAM" id="SSF141868">
    <property type="entry name" value="EAL domain-like"/>
    <property type="match status" value="1"/>
</dbReference>
<dbReference type="InterPro" id="IPR043128">
    <property type="entry name" value="Rev_trsase/Diguanyl_cyclase"/>
</dbReference>
<dbReference type="Gene3D" id="3.30.70.270">
    <property type="match status" value="1"/>
</dbReference>
<dbReference type="Pfam" id="PF00990">
    <property type="entry name" value="GGDEF"/>
    <property type="match status" value="1"/>
</dbReference>
<feature type="transmembrane region" description="Helical" evidence="1">
    <location>
        <begin position="120"/>
        <end position="143"/>
    </location>
</feature>
<dbReference type="CDD" id="cd01948">
    <property type="entry name" value="EAL"/>
    <property type="match status" value="1"/>
</dbReference>
<feature type="transmembrane region" description="Helical" evidence="1">
    <location>
        <begin position="284"/>
        <end position="302"/>
    </location>
</feature>
<feature type="transmembrane region" description="Helical" evidence="1">
    <location>
        <begin position="87"/>
        <end position="108"/>
    </location>
</feature>
<dbReference type="Pfam" id="PF00563">
    <property type="entry name" value="EAL"/>
    <property type="match status" value="1"/>
</dbReference>
<dbReference type="InterPro" id="IPR001633">
    <property type="entry name" value="EAL_dom"/>
</dbReference>
<dbReference type="HOGENOM" id="CLU_000445_129_3_11"/>
<sequence>MRHAWRRLLIGGLPVVLAAPWLGEAGEQLAYALVAAAAVVAVVAGVRAYRPARPWSWWLLAAGPAAGGLSCLVWGIGFLAGADLTDVPVLTIVYLAMYLFFAAGIVAVTPAGQGSALSGLAEAGIAACTAAVVVWVFLLDPFVNDRGGWASGGEIVVYPLVDLLVLAAAVRLVVSAGVRTRSHTFLLLAAAALVSADVVYFLSVVAGGSWSGTGVSVAGWLLFHLLTGAAAVHPSMADAPGSRRSSAGRWTTGVYLVVVLVGPAITAYAFLKDLREGEFDAGDIVVPLTATAIIAVLLVIRLSHAGALVARRATELQVALEEQAALQRRMSHLALHDALTGLPNRLSLEQRIDAAVRDGEPATLLMLDLDGFKHVNDSFGHPVGDALLSGVASRLRTSLDERVLVARLGGDEFAVLLTEDDQSGVTESCGTVLDALRRPVEVRDHRLYVTASIGVRRLDPGATASEALSDADMALHAAKAAGKDRAVSYDTRLRDQQQTRIAVVERLRGALGTDEFAVHYQPILSFGTGGFDAVEALVRWRPPGEAPIFPDSFIPAAEDSGLIVRLGEWVLRRACRDAAVWHERHGTKVTVNVSPRQLREPDFAAKVARALRDTGLPAPALILEITEGVLVSTGDHASQSLAHLTELRAAGVGVAVDDFGTGYSSLAYLRDLPIDILKIDKSFLPVGEDAEAGQRTALVRTIVGMAHDLGLTTVAEGVETPEQAALLISLGCDKGQGYLYARPAPAAETDQLLSVLPAARLRTFS</sequence>
<proteinExistence type="predicted"/>
<dbReference type="AlphaFoldDB" id="U5VY91"/>
<keyword evidence="1" id="KW-1133">Transmembrane helix</keyword>
<dbReference type="SMART" id="SM00052">
    <property type="entry name" value="EAL"/>
    <property type="match status" value="1"/>
</dbReference>
<protein>
    <submittedName>
        <fullName evidence="4">Protein gmr</fullName>
    </submittedName>
</protein>
<dbReference type="STRING" id="1246995.AFR_17345"/>
<name>U5VY91_9ACTN</name>
<feature type="transmembrane region" description="Helical" evidence="1">
    <location>
        <begin position="155"/>
        <end position="174"/>
    </location>
</feature>
<dbReference type="SUPFAM" id="SSF55073">
    <property type="entry name" value="Nucleotide cyclase"/>
    <property type="match status" value="1"/>
</dbReference>
<accession>U5VY91</accession>
<dbReference type="PROSITE" id="PS50887">
    <property type="entry name" value="GGDEF"/>
    <property type="match status" value="1"/>
</dbReference>
<dbReference type="Proteomes" id="UP000017746">
    <property type="component" value="Chromosome"/>
</dbReference>
<dbReference type="InterPro" id="IPR052155">
    <property type="entry name" value="Biofilm_reg_signaling"/>
</dbReference>
<dbReference type="Gene3D" id="3.20.20.450">
    <property type="entry name" value="EAL domain"/>
    <property type="match status" value="1"/>
</dbReference>
<dbReference type="PANTHER" id="PTHR44757:SF2">
    <property type="entry name" value="BIOFILM ARCHITECTURE MAINTENANCE PROTEIN MBAA"/>
    <property type="match status" value="1"/>
</dbReference>